<dbReference type="Pfam" id="PF07695">
    <property type="entry name" value="7TMR-DISM_7TM"/>
    <property type="match status" value="1"/>
</dbReference>
<dbReference type="Proteomes" id="UP000572212">
    <property type="component" value="Unassembled WGS sequence"/>
</dbReference>
<evidence type="ECO:0000259" key="4">
    <source>
        <dbReference type="PROSITE" id="PS50887"/>
    </source>
</evidence>
<feature type="signal peptide" evidence="3">
    <location>
        <begin position="1"/>
        <end position="19"/>
    </location>
</feature>
<dbReference type="InterPro" id="IPR050469">
    <property type="entry name" value="Diguanylate_Cyclase"/>
</dbReference>
<feature type="transmembrane region" description="Helical" evidence="2">
    <location>
        <begin position="327"/>
        <end position="348"/>
    </location>
</feature>
<accession>A0A841RHY9</accession>
<dbReference type="InterPro" id="IPR043128">
    <property type="entry name" value="Rev_trsase/Diguanyl_cyclase"/>
</dbReference>
<dbReference type="Gene3D" id="2.60.120.260">
    <property type="entry name" value="Galactose-binding domain-like"/>
    <property type="match status" value="1"/>
</dbReference>
<evidence type="ECO:0000256" key="1">
    <source>
        <dbReference type="SAM" id="Coils"/>
    </source>
</evidence>
<name>A0A841RHY9_9BACI</name>
<dbReference type="GO" id="GO:0043709">
    <property type="term" value="P:cell adhesion involved in single-species biofilm formation"/>
    <property type="evidence" value="ECO:0007669"/>
    <property type="project" value="TreeGrafter"/>
</dbReference>
<keyword evidence="3" id="KW-0732">Signal</keyword>
<dbReference type="AlphaFoldDB" id="A0A841RHY9"/>
<dbReference type="EMBL" id="JACHON010000002">
    <property type="protein sequence ID" value="MBB6512099.1"/>
    <property type="molecule type" value="Genomic_DNA"/>
</dbReference>
<evidence type="ECO:0000313" key="5">
    <source>
        <dbReference type="EMBL" id="MBB6512099.1"/>
    </source>
</evidence>
<dbReference type="SUPFAM" id="SSF49785">
    <property type="entry name" value="Galactose-binding domain-like"/>
    <property type="match status" value="1"/>
</dbReference>
<dbReference type="FunFam" id="3.30.70.270:FF:000001">
    <property type="entry name" value="Diguanylate cyclase domain protein"/>
    <property type="match status" value="1"/>
</dbReference>
<gene>
    <name evidence="5" type="ORF">GGQ92_000880</name>
</gene>
<keyword evidence="2" id="KW-0812">Transmembrane</keyword>
<dbReference type="PANTHER" id="PTHR45138:SF9">
    <property type="entry name" value="DIGUANYLATE CYCLASE DGCM-RELATED"/>
    <property type="match status" value="1"/>
</dbReference>
<dbReference type="RefSeq" id="WP_184244991.1">
    <property type="nucleotide sequence ID" value="NZ_BAAACU010000002.1"/>
</dbReference>
<dbReference type="InterPro" id="IPR011623">
    <property type="entry name" value="7TMR_DISM_rcpt_extracell_dom1"/>
</dbReference>
<dbReference type="GO" id="GO:1902201">
    <property type="term" value="P:negative regulation of bacterial-type flagellum-dependent cell motility"/>
    <property type="evidence" value="ECO:0007669"/>
    <property type="project" value="TreeGrafter"/>
</dbReference>
<keyword evidence="6" id="KW-1185">Reference proteome</keyword>
<dbReference type="GO" id="GO:0052621">
    <property type="term" value="F:diguanylate cyclase activity"/>
    <property type="evidence" value="ECO:0007669"/>
    <property type="project" value="TreeGrafter"/>
</dbReference>
<feature type="transmembrane region" description="Helical" evidence="2">
    <location>
        <begin position="199"/>
        <end position="221"/>
    </location>
</feature>
<dbReference type="SUPFAM" id="SSF55073">
    <property type="entry name" value="Nucleotide cyclase"/>
    <property type="match status" value="1"/>
</dbReference>
<feature type="transmembrane region" description="Helical" evidence="2">
    <location>
        <begin position="273"/>
        <end position="290"/>
    </location>
</feature>
<dbReference type="GO" id="GO:0005886">
    <property type="term" value="C:plasma membrane"/>
    <property type="evidence" value="ECO:0007669"/>
    <property type="project" value="TreeGrafter"/>
</dbReference>
<evidence type="ECO:0000256" key="3">
    <source>
        <dbReference type="SAM" id="SignalP"/>
    </source>
</evidence>
<protein>
    <submittedName>
        <fullName evidence="5">Diguanylate cyclase (GGDEF)-like protein</fullName>
    </submittedName>
</protein>
<feature type="chain" id="PRO_5038445262" evidence="3">
    <location>
        <begin position="20"/>
        <end position="634"/>
    </location>
</feature>
<keyword evidence="1" id="KW-0175">Coiled coil</keyword>
<dbReference type="PROSITE" id="PS50887">
    <property type="entry name" value="GGDEF"/>
    <property type="match status" value="1"/>
</dbReference>
<reference evidence="5 6" key="1">
    <citation type="submission" date="2020-08" db="EMBL/GenBank/DDBJ databases">
        <title>Genomic Encyclopedia of Type Strains, Phase IV (KMG-IV): sequencing the most valuable type-strain genomes for metagenomic binning, comparative biology and taxonomic classification.</title>
        <authorList>
            <person name="Goeker M."/>
        </authorList>
    </citation>
    <scope>NUCLEOTIDE SEQUENCE [LARGE SCALE GENOMIC DNA]</scope>
    <source>
        <strain evidence="5 6">DSM 11805</strain>
    </source>
</reference>
<proteinExistence type="predicted"/>
<feature type="coiled-coil region" evidence="1">
    <location>
        <begin position="411"/>
        <end position="449"/>
    </location>
</feature>
<organism evidence="5 6">
    <name type="scientific">Gracilibacillus halotolerans</name>
    <dbReference type="NCBI Taxonomy" id="74386"/>
    <lineage>
        <taxon>Bacteria</taxon>
        <taxon>Bacillati</taxon>
        <taxon>Bacillota</taxon>
        <taxon>Bacilli</taxon>
        <taxon>Bacillales</taxon>
        <taxon>Bacillaceae</taxon>
        <taxon>Gracilibacillus</taxon>
    </lineage>
</organism>
<feature type="domain" description="GGDEF" evidence="4">
    <location>
        <begin position="484"/>
        <end position="622"/>
    </location>
</feature>
<keyword evidence="2" id="KW-0472">Membrane</keyword>
<comment type="caution">
    <text evidence="5">The sequence shown here is derived from an EMBL/GenBank/DDBJ whole genome shotgun (WGS) entry which is preliminary data.</text>
</comment>
<dbReference type="NCBIfam" id="TIGR00254">
    <property type="entry name" value="GGDEF"/>
    <property type="match status" value="1"/>
</dbReference>
<dbReference type="PANTHER" id="PTHR45138">
    <property type="entry name" value="REGULATORY COMPONENTS OF SENSORY TRANSDUCTION SYSTEM"/>
    <property type="match status" value="1"/>
</dbReference>
<keyword evidence="2" id="KW-1133">Transmembrane helix</keyword>
<dbReference type="InterPro" id="IPR008979">
    <property type="entry name" value="Galactose-bd-like_sf"/>
</dbReference>
<feature type="transmembrane region" description="Helical" evidence="2">
    <location>
        <begin position="233"/>
        <end position="253"/>
    </location>
</feature>
<dbReference type="CDD" id="cd01949">
    <property type="entry name" value="GGDEF"/>
    <property type="match status" value="1"/>
</dbReference>
<sequence>MKRNLVVIYILIMISLLQACSHPSNSEANLAENGTLDLTEWQHEDTAVELNGQWEFYWNQLLEPEDFNSNSSIEMTDYMYMPSNWYNYDFQEEPLPKDGYATYRLNVNLKEHHDILSLHLPNMFSNYKLWINRTLVAQSGIVGTSKQNTVPKKETKVVHFSPNGKNFTITLQISNYHDYAGGMWEPIVMGNQQIIQKNYLHSVILQSVLLGILLLSGLYHIGLSYFRKSESYFFYFGASCLAMATHYFLSGNILFTKIFPNINWELVMKMEYISLYINLPLLSMFLYRLFPQESSKLFTKFAIAISSLYTILTLVTNAKVYTHFLTLFHIPLFIGVIYALIVVVRVVLHRREGGIYALIGIFGLMTMIVVDMTRFLFNYNDLYLYPFGVFIFVICLSFSLSKRLSTSLDLSQELSIDLKYLNEQLEEKVEERTEQILQSNRKLEKLNSRLKNMALIDGLTQIPNRRQFDSLAVREFEKCRESNEPFSLIFIDIDNFKLYNDHYGHQRGDECLRNVADTLDQTASYFPDAFTARYGGEEFVCILPKYDQKQAIMIAEKMRHRVQRLQIPHAKSTGSTVVTVSLGLATVLPSEEMTLEACMNLADQALYDAKEKGKNQVIYYPQSIDQKEKDFPKQ</sequence>
<dbReference type="Gene3D" id="3.30.70.270">
    <property type="match status" value="1"/>
</dbReference>
<dbReference type="Pfam" id="PF00990">
    <property type="entry name" value="GGDEF"/>
    <property type="match status" value="1"/>
</dbReference>
<dbReference type="InterPro" id="IPR000160">
    <property type="entry name" value="GGDEF_dom"/>
</dbReference>
<evidence type="ECO:0000313" key="6">
    <source>
        <dbReference type="Proteomes" id="UP000572212"/>
    </source>
</evidence>
<evidence type="ECO:0000256" key="2">
    <source>
        <dbReference type="SAM" id="Phobius"/>
    </source>
</evidence>
<dbReference type="PROSITE" id="PS51257">
    <property type="entry name" value="PROKAR_LIPOPROTEIN"/>
    <property type="match status" value="1"/>
</dbReference>
<feature type="transmembrane region" description="Helical" evidence="2">
    <location>
        <begin position="383"/>
        <end position="401"/>
    </location>
</feature>
<dbReference type="InterPro" id="IPR029787">
    <property type="entry name" value="Nucleotide_cyclase"/>
</dbReference>
<feature type="transmembrane region" description="Helical" evidence="2">
    <location>
        <begin position="355"/>
        <end position="377"/>
    </location>
</feature>
<dbReference type="SMART" id="SM00267">
    <property type="entry name" value="GGDEF"/>
    <property type="match status" value="1"/>
</dbReference>
<feature type="transmembrane region" description="Helical" evidence="2">
    <location>
        <begin position="297"/>
        <end position="315"/>
    </location>
</feature>